<keyword evidence="2" id="KW-0963">Cytoplasm</keyword>
<comment type="caution">
    <text evidence="10">The sequence shown here is derived from an EMBL/GenBank/DDBJ whole genome shotgun (WGS) entry which is preliminary data.</text>
</comment>
<keyword evidence="4" id="KW-0067">ATP-binding</keyword>
<evidence type="ECO:0000256" key="2">
    <source>
        <dbReference type="ARBA" id="ARBA00022490"/>
    </source>
</evidence>
<dbReference type="PROSITE" id="PS50096">
    <property type="entry name" value="IQ"/>
    <property type="match status" value="2"/>
</dbReference>
<accession>A0A4Z2BTX8</accession>
<evidence type="ECO:0000256" key="5">
    <source>
        <dbReference type="ARBA" id="ARBA00023123"/>
    </source>
</evidence>
<dbReference type="GO" id="GO:0005524">
    <property type="term" value="F:ATP binding"/>
    <property type="evidence" value="ECO:0007669"/>
    <property type="project" value="UniProtKB-KW"/>
</dbReference>
<feature type="domain" description="Myosin motor" evidence="9">
    <location>
        <begin position="1"/>
        <end position="146"/>
    </location>
</feature>
<comment type="subcellular location">
    <subcellularLocation>
        <location evidence="1">Cytoplasm</location>
    </subcellularLocation>
</comment>
<proteinExistence type="inferred from homology"/>
<evidence type="ECO:0000256" key="6">
    <source>
        <dbReference type="ARBA" id="ARBA00023175"/>
    </source>
</evidence>
<dbReference type="GO" id="GO:0048675">
    <property type="term" value="P:axon extension"/>
    <property type="evidence" value="ECO:0007669"/>
    <property type="project" value="TreeGrafter"/>
</dbReference>
<sequence>MRRRWEQARRKPTVSSQFRDSLHALMATLSVSNPFFIRCIKPNMKKNPNVFDPEVVLNQLRYSGMLETVKIRRAGFPVRRTFKDFFSRYKIIMKDRVPAAAAAADDKKKSTDLLIKYDKTKKEWQLGKTKVFMKESLEHRLEKDRDEVRCQAAMIIRAHLLTFSAKKHFKQVRSSVITLQKHLRRHVQRKRFVKQRQAALVLQRHRRGQVARARARKLREEKKKVEEEQKKKEEEEKGASGTDEQEETTDTDDKKDETRQMEGNPAVGAGDRALTEEEGG</sequence>
<keyword evidence="11" id="KW-1185">Reference proteome</keyword>
<dbReference type="InterPro" id="IPR036961">
    <property type="entry name" value="Kinesin_motor_dom_sf"/>
</dbReference>
<protein>
    <recommendedName>
        <fullName evidence="9">Myosin motor domain-containing protein</fullName>
    </recommendedName>
</protein>
<dbReference type="PANTHER" id="PTHR46049:SF9">
    <property type="entry name" value="MYOSIN X,-LIKE 1"/>
    <property type="match status" value="1"/>
</dbReference>
<dbReference type="InterPro" id="IPR000048">
    <property type="entry name" value="IQ_motif_EF-hand-BS"/>
</dbReference>
<evidence type="ECO:0000256" key="8">
    <source>
        <dbReference type="SAM" id="MobiDB-lite"/>
    </source>
</evidence>
<keyword evidence="3" id="KW-0547">Nucleotide-binding</keyword>
<dbReference type="FunFam" id="3.40.850.10:FF:000008">
    <property type="entry name" value="Putative unconventional myosin-IXa"/>
    <property type="match status" value="1"/>
</dbReference>
<keyword evidence="5 7" id="KW-0518">Myosin</keyword>
<dbReference type="GO" id="GO:0005737">
    <property type="term" value="C:cytoplasm"/>
    <property type="evidence" value="ECO:0007669"/>
    <property type="project" value="UniProtKB-SubCell"/>
</dbReference>
<dbReference type="GO" id="GO:0044295">
    <property type="term" value="C:axonal growth cone"/>
    <property type="evidence" value="ECO:0007669"/>
    <property type="project" value="TreeGrafter"/>
</dbReference>
<evidence type="ECO:0000256" key="7">
    <source>
        <dbReference type="PROSITE-ProRule" id="PRU00782"/>
    </source>
</evidence>
<feature type="compositionally biased region" description="Basic and acidic residues" evidence="8">
    <location>
        <begin position="251"/>
        <end position="260"/>
    </location>
</feature>
<gene>
    <name evidence="10" type="ORF">fugu_016360</name>
</gene>
<dbReference type="GO" id="GO:0016459">
    <property type="term" value="C:myosin complex"/>
    <property type="evidence" value="ECO:0007669"/>
    <property type="project" value="UniProtKB-KW"/>
</dbReference>
<dbReference type="Gene3D" id="6.20.240.20">
    <property type="match status" value="1"/>
</dbReference>
<dbReference type="InterPro" id="IPR027417">
    <property type="entry name" value="P-loop_NTPase"/>
</dbReference>
<dbReference type="Gene3D" id="3.40.850.10">
    <property type="entry name" value="Kinesin motor domain"/>
    <property type="match status" value="1"/>
</dbReference>
<dbReference type="InterPro" id="IPR001609">
    <property type="entry name" value="Myosin_head_motor_dom-like"/>
</dbReference>
<feature type="compositionally biased region" description="Basic residues" evidence="8">
    <location>
        <begin position="203"/>
        <end position="217"/>
    </location>
</feature>
<dbReference type="SMART" id="SM00015">
    <property type="entry name" value="IQ"/>
    <property type="match status" value="2"/>
</dbReference>
<dbReference type="AlphaFoldDB" id="A0A4Z2BTX8"/>
<dbReference type="SMART" id="SM00242">
    <property type="entry name" value="MYSc"/>
    <property type="match status" value="1"/>
</dbReference>
<reference evidence="10 11" key="1">
    <citation type="submission" date="2019-04" db="EMBL/GenBank/DDBJ databases">
        <title>The sequence and de novo assembly of Takifugu bimaculatus genome using PacBio and Hi-C technologies.</title>
        <authorList>
            <person name="Xu P."/>
            <person name="Liu B."/>
            <person name="Zhou Z."/>
        </authorList>
    </citation>
    <scope>NUCLEOTIDE SEQUENCE [LARGE SCALE GENOMIC DNA]</scope>
    <source>
        <strain evidence="10">TB-2018</strain>
        <tissue evidence="10">Muscle</tissue>
    </source>
</reference>
<evidence type="ECO:0000313" key="10">
    <source>
        <dbReference type="EMBL" id="TNM95277.1"/>
    </source>
</evidence>
<name>A0A4Z2BTX8_9TELE</name>
<dbReference type="Gene3D" id="1.20.5.190">
    <property type="match status" value="1"/>
</dbReference>
<keyword evidence="7" id="KW-0009">Actin-binding</keyword>
<dbReference type="PANTHER" id="PTHR46049">
    <property type="entry name" value="AGAP003327-PA"/>
    <property type="match status" value="1"/>
</dbReference>
<dbReference type="Gene3D" id="1.20.58.530">
    <property type="match status" value="1"/>
</dbReference>
<feature type="region of interest" description="Actin-binding" evidence="7">
    <location>
        <begin position="22"/>
        <end position="44"/>
    </location>
</feature>
<evidence type="ECO:0000256" key="3">
    <source>
        <dbReference type="ARBA" id="ARBA00022741"/>
    </source>
</evidence>
<feature type="compositionally biased region" description="Basic and acidic residues" evidence="8">
    <location>
        <begin position="218"/>
        <end position="238"/>
    </location>
</feature>
<organism evidence="10 11">
    <name type="scientific">Takifugu bimaculatus</name>
    <dbReference type="NCBI Taxonomy" id="433685"/>
    <lineage>
        <taxon>Eukaryota</taxon>
        <taxon>Metazoa</taxon>
        <taxon>Chordata</taxon>
        <taxon>Craniata</taxon>
        <taxon>Vertebrata</taxon>
        <taxon>Euteleostomi</taxon>
        <taxon>Actinopterygii</taxon>
        <taxon>Neopterygii</taxon>
        <taxon>Teleostei</taxon>
        <taxon>Neoteleostei</taxon>
        <taxon>Acanthomorphata</taxon>
        <taxon>Eupercaria</taxon>
        <taxon>Tetraodontiformes</taxon>
        <taxon>Tetradontoidea</taxon>
        <taxon>Tetraodontidae</taxon>
        <taxon>Takifugu</taxon>
    </lineage>
</organism>
<dbReference type="EMBL" id="SWLE01000010">
    <property type="protein sequence ID" value="TNM95277.1"/>
    <property type="molecule type" value="Genomic_DNA"/>
</dbReference>
<evidence type="ECO:0000259" key="9">
    <source>
        <dbReference type="PROSITE" id="PS51456"/>
    </source>
</evidence>
<comment type="similarity">
    <text evidence="7">Belongs to the TRAFAC class myosin-kinesin ATPase superfamily. Myosin family.</text>
</comment>
<evidence type="ECO:0000256" key="1">
    <source>
        <dbReference type="ARBA" id="ARBA00004496"/>
    </source>
</evidence>
<dbReference type="InterPro" id="IPR051724">
    <property type="entry name" value="Actin_motor_Myosin"/>
</dbReference>
<dbReference type="GO" id="GO:0003774">
    <property type="term" value="F:cytoskeletal motor activity"/>
    <property type="evidence" value="ECO:0007669"/>
    <property type="project" value="InterPro"/>
</dbReference>
<dbReference type="PROSITE" id="PS51456">
    <property type="entry name" value="MYOSIN_MOTOR"/>
    <property type="match status" value="1"/>
</dbReference>
<feature type="region of interest" description="Disordered" evidence="8">
    <location>
        <begin position="203"/>
        <end position="280"/>
    </location>
</feature>
<evidence type="ECO:0000313" key="11">
    <source>
        <dbReference type="Proteomes" id="UP000516260"/>
    </source>
</evidence>
<comment type="caution">
    <text evidence="7">Lacks conserved residue(s) required for the propagation of feature annotation.</text>
</comment>
<keyword evidence="6" id="KW-0505">Motor protein</keyword>
<dbReference type="SUPFAM" id="SSF52540">
    <property type="entry name" value="P-loop containing nucleoside triphosphate hydrolases"/>
    <property type="match status" value="1"/>
</dbReference>
<dbReference type="Proteomes" id="UP000516260">
    <property type="component" value="Chromosome 18"/>
</dbReference>
<dbReference type="GO" id="GO:0003779">
    <property type="term" value="F:actin binding"/>
    <property type="evidence" value="ECO:0007669"/>
    <property type="project" value="UniProtKB-KW"/>
</dbReference>
<dbReference type="Pfam" id="PF00063">
    <property type="entry name" value="Myosin_head"/>
    <property type="match status" value="1"/>
</dbReference>
<evidence type="ECO:0000256" key="4">
    <source>
        <dbReference type="ARBA" id="ARBA00022840"/>
    </source>
</evidence>